<name>Q8X0L6_NEUCS</name>
<dbReference type="AlphaFoldDB" id="Q8X0L6"/>
<organism evidence="2">
    <name type="scientific">Neurospora crassa</name>
    <dbReference type="NCBI Taxonomy" id="5141"/>
    <lineage>
        <taxon>Eukaryota</taxon>
        <taxon>Fungi</taxon>
        <taxon>Dikarya</taxon>
        <taxon>Ascomycota</taxon>
        <taxon>Pezizomycotina</taxon>
        <taxon>Sordariomycetes</taxon>
        <taxon>Sordariomycetidae</taxon>
        <taxon>Sordariales</taxon>
        <taxon>Sordariaceae</taxon>
        <taxon>Neurospora</taxon>
    </lineage>
</organism>
<feature type="region of interest" description="Disordered" evidence="1">
    <location>
        <begin position="152"/>
        <end position="183"/>
    </location>
</feature>
<accession>Q8X0L6</accession>
<reference evidence="2" key="1">
    <citation type="submission" date="2002-01" db="EMBL/GenBank/DDBJ databases">
        <authorList>
            <person name="Schulte U."/>
            <person name="Aign V."/>
            <person name="Hoheisel J."/>
            <person name="Brandt P."/>
            <person name="Fartmann B."/>
            <person name="Holland R."/>
            <person name="Nyakatura G."/>
            <person name="Mewes H.W."/>
            <person name="Mannhaupt G."/>
        </authorList>
    </citation>
    <scope>NUCLEOTIDE SEQUENCE</scope>
</reference>
<dbReference type="VEuPathDB" id="FungiDB:NCU03413"/>
<sequence length="343" mass="38689">MTRKLALPKWRLVLEHRASIIERNTVDMSTSTIPNQPKKSIAISLSLKISEEDRNCLLDDGAEPLLPLFRKLFEKQEGNSNTKADQGEAAIPASLDISSRIRLLDIIRHDWDPQQEELTSEEESEWERRHKRWLGHLANALTVIMISHWTSLQDSDSSDGDDNSAAVGTSTDDAENEDEEADKQWEMDALQDAHELSDRLMKEPKRSRSWIKYLGLGAEERTFTGSDFQEPCALAGMAEGFVSYLRRDKVGSKQQRKGLKVLMKALGEDIEECESLEDWLVTSLMLFLGAAEVLRLQENPTRQAAKPVVLFLRNYVASVLLVESVFGGEGKAKTEDESEFVVV</sequence>
<proteinExistence type="predicted"/>
<protein>
    <submittedName>
        <fullName evidence="2">Uncharacterized protein B11B23.090</fullName>
    </submittedName>
</protein>
<evidence type="ECO:0000313" key="2">
    <source>
        <dbReference type="EMBL" id="CAD21126.1"/>
    </source>
</evidence>
<gene>
    <name evidence="2" type="primary">B11B23.090</name>
</gene>
<reference evidence="2" key="2">
    <citation type="submission" date="2002-01" db="EMBL/GenBank/DDBJ databases">
        <authorList>
            <person name="German Neurospora genome project"/>
        </authorList>
    </citation>
    <scope>NUCLEOTIDE SEQUENCE</scope>
</reference>
<feature type="compositionally biased region" description="Acidic residues" evidence="1">
    <location>
        <begin position="172"/>
        <end position="181"/>
    </location>
</feature>
<dbReference type="EMBL" id="AL669991">
    <property type="protein sequence ID" value="CAD21126.1"/>
    <property type="molecule type" value="Genomic_DNA"/>
</dbReference>
<evidence type="ECO:0000256" key="1">
    <source>
        <dbReference type="SAM" id="MobiDB-lite"/>
    </source>
</evidence>